<dbReference type="SUPFAM" id="SSF50118">
    <property type="entry name" value="Cell growth inhibitor/plasmid maintenance toxic component"/>
    <property type="match status" value="1"/>
</dbReference>
<name>A0A150KXP7_9BACI</name>
<organism evidence="4 6">
    <name type="scientific">Heyndrickxia sporothermodurans</name>
    <dbReference type="NCBI Taxonomy" id="46224"/>
    <lineage>
        <taxon>Bacteria</taxon>
        <taxon>Bacillati</taxon>
        <taxon>Bacillota</taxon>
        <taxon>Bacilli</taxon>
        <taxon>Bacillales</taxon>
        <taxon>Bacillaceae</taxon>
        <taxon>Heyndrickxia</taxon>
    </lineage>
</organism>
<dbReference type="PATRIC" id="fig|46224.3.peg.3311"/>
<keyword evidence="6" id="KW-1185">Reference proteome</keyword>
<evidence type="ECO:0000313" key="5">
    <source>
        <dbReference type="EMBL" id="QQX26871.1"/>
    </source>
</evidence>
<gene>
    <name evidence="4" type="ORF">B4102_0630</name>
    <name evidence="5" type="ORF">JGZ69_08885</name>
</gene>
<dbReference type="EMBL" id="LQYN01000058">
    <property type="protein sequence ID" value="KYD04446.1"/>
    <property type="molecule type" value="Genomic_DNA"/>
</dbReference>
<dbReference type="Pfam" id="PF02452">
    <property type="entry name" value="PemK_toxin"/>
    <property type="match status" value="1"/>
</dbReference>
<protein>
    <submittedName>
        <fullName evidence="5">Type II toxin-antitoxin system PemK/MazF family toxin</fullName>
    </submittedName>
</protein>
<evidence type="ECO:0000256" key="3">
    <source>
        <dbReference type="SAM" id="Coils"/>
    </source>
</evidence>
<dbReference type="PANTHER" id="PTHR33988:SF2">
    <property type="entry name" value="ENDORIBONUCLEASE MAZF"/>
    <property type="match status" value="1"/>
</dbReference>
<dbReference type="EMBL" id="CP066701">
    <property type="protein sequence ID" value="QQX26871.1"/>
    <property type="molecule type" value="Genomic_DNA"/>
</dbReference>
<evidence type="ECO:0000256" key="2">
    <source>
        <dbReference type="ARBA" id="ARBA00022649"/>
    </source>
</evidence>
<dbReference type="Proteomes" id="UP000075666">
    <property type="component" value="Unassembled WGS sequence"/>
</dbReference>
<dbReference type="AlphaFoldDB" id="A0A150KXP7"/>
<dbReference type="PANTHER" id="PTHR33988">
    <property type="entry name" value="ENDORIBONUCLEASE MAZF-RELATED"/>
    <property type="match status" value="1"/>
</dbReference>
<dbReference type="GO" id="GO:0016075">
    <property type="term" value="P:rRNA catabolic process"/>
    <property type="evidence" value="ECO:0007669"/>
    <property type="project" value="TreeGrafter"/>
</dbReference>
<evidence type="ECO:0000313" key="6">
    <source>
        <dbReference type="Proteomes" id="UP000075666"/>
    </source>
</evidence>
<evidence type="ECO:0000313" key="7">
    <source>
        <dbReference type="Proteomes" id="UP000595512"/>
    </source>
</evidence>
<sequence length="201" mass="22658">MRLREILSKIRGLIRSKAQRYLEWLKTKLFLDGIAYRAKKRVVKRGEVYKCNLGYGVGSEESKERPCVILQRDDANSTSPNVIVAPITHTSSTLPVVIPISDKFDGDGNLILDGNVLLGNIVCVSKSRLGEYISSLSKDEMKRVDEAIAIALDVKHYYVTINNMLDDKLVYIEKLKSKINTLESELSEKERKIEELSILGS</sequence>
<dbReference type="GO" id="GO:0006402">
    <property type="term" value="P:mRNA catabolic process"/>
    <property type="evidence" value="ECO:0007669"/>
    <property type="project" value="TreeGrafter"/>
</dbReference>
<dbReference type="GO" id="GO:0004521">
    <property type="term" value="F:RNA endonuclease activity"/>
    <property type="evidence" value="ECO:0007669"/>
    <property type="project" value="TreeGrafter"/>
</dbReference>
<dbReference type="Proteomes" id="UP000595512">
    <property type="component" value="Chromosome"/>
</dbReference>
<keyword evidence="3" id="KW-0175">Coiled coil</keyword>
<dbReference type="RefSeq" id="WP_201030068.1">
    <property type="nucleotide sequence ID" value="NZ_CP066701.1"/>
</dbReference>
<dbReference type="GO" id="GO:0003677">
    <property type="term" value="F:DNA binding"/>
    <property type="evidence" value="ECO:0007669"/>
    <property type="project" value="InterPro"/>
</dbReference>
<reference evidence="4 6" key="1">
    <citation type="submission" date="2016-01" db="EMBL/GenBank/DDBJ databases">
        <title>Genome Sequences of Twelve Sporeforming Bacillus Species Isolated from Foods.</title>
        <authorList>
            <person name="Berendsen E.M."/>
            <person name="Wells-Bennik M.H."/>
            <person name="Krawcyk A.O."/>
            <person name="De Jong A."/>
            <person name="Holsappel S."/>
            <person name="Eijlander R.T."/>
            <person name="Kuipers O.P."/>
        </authorList>
    </citation>
    <scope>NUCLEOTIDE SEQUENCE [LARGE SCALE GENOMIC DNA]</scope>
    <source>
        <strain evidence="4 6">B4102</strain>
    </source>
</reference>
<dbReference type="STRING" id="46224.B4102_0630"/>
<comment type="similarity">
    <text evidence="1">Belongs to the PemK/MazF family.</text>
</comment>
<dbReference type="InterPro" id="IPR003477">
    <property type="entry name" value="PemK-like"/>
</dbReference>
<dbReference type="KEGG" id="hspo:JGZ69_08885"/>
<reference evidence="5 7" key="2">
    <citation type="submission" date="2020-12" db="EMBL/GenBank/DDBJ databases">
        <title>Taxonomic evaluation of the Bacillus sporothermodurans group of bacteria based on whole genome sequences.</title>
        <authorList>
            <person name="Fiedler G."/>
            <person name="Herbstmann A.-D."/>
            <person name="Doll E."/>
            <person name="Wenning M."/>
            <person name="Brinks E."/>
            <person name="Kabisch J."/>
            <person name="Breitenwieser F."/>
            <person name="Lappann M."/>
            <person name="Boehnlein C."/>
            <person name="Franz C."/>
        </authorList>
    </citation>
    <scope>NUCLEOTIDE SEQUENCE [LARGE SCALE GENOMIC DNA]</scope>
    <source>
        <strain evidence="5 7">DSM 10599</strain>
    </source>
</reference>
<feature type="coiled-coil region" evidence="3">
    <location>
        <begin position="165"/>
        <end position="199"/>
    </location>
</feature>
<accession>A0A150KXP7</accession>
<proteinExistence type="inferred from homology"/>
<dbReference type="InterPro" id="IPR011067">
    <property type="entry name" value="Plasmid_toxin/cell-grow_inhib"/>
</dbReference>
<evidence type="ECO:0000313" key="4">
    <source>
        <dbReference type="EMBL" id="KYD04446.1"/>
    </source>
</evidence>
<evidence type="ECO:0000256" key="1">
    <source>
        <dbReference type="ARBA" id="ARBA00007521"/>
    </source>
</evidence>
<keyword evidence="2" id="KW-1277">Toxin-antitoxin system</keyword>
<dbReference type="Gene3D" id="2.30.30.110">
    <property type="match status" value="1"/>
</dbReference>